<evidence type="ECO:0000256" key="2">
    <source>
        <dbReference type="ARBA" id="ARBA00004604"/>
    </source>
</evidence>
<dbReference type="Pfam" id="PF00443">
    <property type="entry name" value="UCH"/>
    <property type="match status" value="1"/>
</dbReference>
<evidence type="ECO:0000313" key="16">
    <source>
        <dbReference type="WBParaSite" id="SSTP_0000229500.1"/>
    </source>
</evidence>
<accession>A0A0K0DYH9</accession>
<comment type="subcellular location">
    <subcellularLocation>
        <location evidence="2">Nucleus</location>
        <location evidence="2">Nucleolus</location>
    </subcellularLocation>
</comment>
<keyword evidence="5" id="KW-0645">Protease</keyword>
<evidence type="ECO:0000256" key="12">
    <source>
        <dbReference type="ARBA" id="ARBA00042420"/>
    </source>
</evidence>
<reference evidence="16" key="1">
    <citation type="submission" date="2015-08" db="UniProtKB">
        <authorList>
            <consortium name="WormBaseParasite"/>
        </authorList>
    </citation>
    <scope>IDENTIFICATION</scope>
</reference>
<evidence type="ECO:0000256" key="13">
    <source>
        <dbReference type="ARBA" id="ARBA00043009"/>
    </source>
</evidence>
<name>A0A0K0DYH9_STRER</name>
<dbReference type="InterPro" id="IPR050164">
    <property type="entry name" value="Peptidase_C19"/>
</dbReference>
<dbReference type="GO" id="GO:0005730">
    <property type="term" value="C:nucleolus"/>
    <property type="evidence" value="ECO:0007669"/>
    <property type="project" value="UniProtKB-SubCell"/>
</dbReference>
<evidence type="ECO:0000256" key="1">
    <source>
        <dbReference type="ARBA" id="ARBA00000707"/>
    </source>
</evidence>
<sequence length="720" mass="81182">MTKNLMIPVALDSLEEDDGTTFLYGGTITVVENGEFKLTKEITDSDSGIGSRESSPRNANTIDNKITSSTSNSNGMSSPESTSIVDDYDDRSASSDFVGAQLPPSRNVNTRRSSSETKVIEEGLHNVSLQKSPENLEKMVVTESTIIKQPLVLKFKKIKREDGATEVIIKNNTASLIDVPLSSQGLHQPLLSLSTATISSIVTPSTNGRQRVLSENCKDEYLFPIIEPGKVKHSFDGCKYHTNRMEHGAPLMNSANDCFMNSVLQVFTHIPQLARMIEENHNEDSCDYEDCVWCTLRKHIIRATNTDKPFSSVQMKKIVNKYFPGNNEDQQDAHEFLSLLLNDLERIVTGNRNVKTIAVSPLNRPSNAIEQVLSGTMRHEISCPLCHKVNINYERYRELNLDVIAKEREKINCNLSTVFNMNFKDTPLESYRCEFCNALVTACKRSVLLRVPQLLIVQIKRFFCYPKKIAATIKIEKEIDLTPFLFCRDKPVKYKLEGAIEHFGSTLAFGHYTATCKGFDRKTWYLFDDFKVRERPNIGDSTDSYVVIYSLVNPEESTKVVLPGITNDVSSINNKKIEKSLKRTHGFSHSQSVPSKMARLENNKVDFNQNRAYSENLAETSSYVNNQILTPRLFKSNCNTKTNVSYEGSTTTPTIITSPRVNTTWKQQKSNLSIGNKPSQQQIIRKTSSNFNKNNSQTVFKNPSGTGNLKNHYNSYRKPN</sequence>
<dbReference type="WBParaSite" id="SSTP_0000229500.1">
    <property type="protein sequence ID" value="SSTP_0000229500.1"/>
    <property type="gene ID" value="SSTP_0000229500"/>
</dbReference>
<dbReference type="GO" id="GO:0006508">
    <property type="term" value="P:proteolysis"/>
    <property type="evidence" value="ECO:0007669"/>
    <property type="project" value="UniProtKB-KW"/>
</dbReference>
<dbReference type="GO" id="GO:0005829">
    <property type="term" value="C:cytosol"/>
    <property type="evidence" value="ECO:0007669"/>
    <property type="project" value="TreeGrafter"/>
</dbReference>
<evidence type="ECO:0000256" key="8">
    <source>
        <dbReference type="ARBA" id="ARBA00022807"/>
    </source>
</evidence>
<evidence type="ECO:0000256" key="5">
    <source>
        <dbReference type="ARBA" id="ARBA00022670"/>
    </source>
</evidence>
<protein>
    <recommendedName>
        <fullName evidence="9">Ubiquitin carboxyl-terminal hydrolase 36</fullName>
        <ecNumber evidence="4">3.4.19.12</ecNumber>
    </recommendedName>
    <alternativeName>
        <fullName evidence="12">Deubiquitinating enzyme 36</fullName>
    </alternativeName>
    <alternativeName>
        <fullName evidence="11">Protein scrawny</fullName>
    </alternativeName>
    <alternativeName>
        <fullName evidence="10">Ubiquitin thioesterase 36</fullName>
    </alternativeName>
    <alternativeName>
        <fullName evidence="13">Ubiquitin-specific-processing protease 36</fullName>
    </alternativeName>
</protein>
<feature type="region of interest" description="Disordered" evidence="14">
    <location>
        <begin position="690"/>
        <end position="720"/>
    </location>
</feature>
<evidence type="ECO:0000256" key="11">
    <source>
        <dbReference type="ARBA" id="ARBA00042154"/>
    </source>
</evidence>
<dbReference type="InterPro" id="IPR001394">
    <property type="entry name" value="Peptidase_C19_UCH"/>
</dbReference>
<evidence type="ECO:0000256" key="10">
    <source>
        <dbReference type="ARBA" id="ARBA00041300"/>
    </source>
</evidence>
<evidence type="ECO:0000256" key="6">
    <source>
        <dbReference type="ARBA" id="ARBA00022786"/>
    </source>
</evidence>
<feature type="compositionally biased region" description="Low complexity" evidence="14">
    <location>
        <begin position="67"/>
        <end position="83"/>
    </location>
</feature>
<feature type="compositionally biased region" description="Polar residues" evidence="14">
    <location>
        <begin position="45"/>
        <end position="66"/>
    </location>
</feature>
<evidence type="ECO:0000256" key="3">
    <source>
        <dbReference type="ARBA" id="ARBA00009085"/>
    </source>
</evidence>
<organism evidence="16">
    <name type="scientific">Strongyloides stercoralis</name>
    <name type="common">Threadworm</name>
    <dbReference type="NCBI Taxonomy" id="6248"/>
    <lineage>
        <taxon>Eukaryota</taxon>
        <taxon>Metazoa</taxon>
        <taxon>Ecdysozoa</taxon>
        <taxon>Nematoda</taxon>
        <taxon>Chromadorea</taxon>
        <taxon>Rhabditida</taxon>
        <taxon>Tylenchina</taxon>
        <taxon>Panagrolaimomorpha</taxon>
        <taxon>Strongyloidoidea</taxon>
        <taxon>Strongyloididae</taxon>
        <taxon>Strongyloides</taxon>
    </lineage>
</organism>
<comment type="similarity">
    <text evidence="3">Belongs to the peptidase C19 family.</text>
</comment>
<dbReference type="PROSITE" id="PS50235">
    <property type="entry name" value="USP_3"/>
    <property type="match status" value="1"/>
</dbReference>
<dbReference type="PANTHER" id="PTHR24006">
    <property type="entry name" value="UBIQUITIN CARBOXYL-TERMINAL HYDROLASE"/>
    <property type="match status" value="1"/>
</dbReference>
<evidence type="ECO:0000256" key="9">
    <source>
        <dbReference type="ARBA" id="ARBA00039432"/>
    </source>
</evidence>
<evidence type="ECO:0000259" key="15">
    <source>
        <dbReference type="PROSITE" id="PS50235"/>
    </source>
</evidence>
<dbReference type="AlphaFoldDB" id="A0A0K0DYH9"/>
<dbReference type="InterPro" id="IPR038765">
    <property type="entry name" value="Papain-like_cys_pep_sf"/>
</dbReference>
<keyword evidence="6" id="KW-0833">Ubl conjugation pathway</keyword>
<keyword evidence="7" id="KW-0378">Hydrolase</keyword>
<dbReference type="EC" id="3.4.19.12" evidence="4"/>
<feature type="region of interest" description="Disordered" evidence="14">
    <location>
        <begin position="42"/>
        <end position="117"/>
    </location>
</feature>
<dbReference type="InterPro" id="IPR028889">
    <property type="entry name" value="USP"/>
</dbReference>
<dbReference type="STRING" id="6248.A0A0K0DYH9"/>
<feature type="compositionally biased region" description="Polar residues" evidence="14">
    <location>
        <begin position="690"/>
        <end position="714"/>
    </location>
</feature>
<dbReference type="GO" id="GO:0042981">
    <property type="term" value="P:regulation of apoptotic process"/>
    <property type="evidence" value="ECO:0007669"/>
    <property type="project" value="TreeGrafter"/>
</dbReference>
<feature type="domain" description="USP" evidence="15">
    <location>
        <begin position="249"/>
        <end position="552"/>
    </location>
</feature>
<evidence type="ECO:0000256" key="4">
    <source>
        <dbReference type="ARBA" id="ARBA00012759"/>
    </source>
</evidence>
<keyword evidence="8" id="KW-0788">Thiol protease</keyword>
<dbReference type="GO" id="GO:0016579">
    <property type="term" value="P:protein deubiquitination"/>
    <property type="evidence" value="ECO:0007669"/>
    <property type="project" value="InterPro"/>
</dbReference>
<dbReference type="Gene3D" id="3.90.70.10">
    <property type="entry name" value="Cysteine proteinases"/>
    <property type="match status" value="1"/>
</dbReference>
<proteinExistence type="inferred from homology"/>
<evidence type="ECO:0000256" key="7">
    <source>
        <dbReference type="ARBA" id="ARBA00022801"/>
    </source>
</evidence>
<dbReference type="GO" id="GO:0004843">
    <property type="term" value="F:cysteine-type deubiquitinase activity"/>
    <property type="evidence" value="ECO:0007669"/>
    <property type="project" value="UniProtKB-EC"/>
</dbReference>
<dbReference type="SUPFAM" id="SSF54001">
    <property type="entry name" value="Cysteine proteinases"/>
    <property type="match status" value="1"/>
</dbReference>
<comment type="catalytic activity">
    <reaction evidence="1">
        <text>Thiol-dependent hydrolysis of ester, thioester, amide, peptide and isopeptide bonds formed by the C-terminal Gly of ubiquitin (a 76-residue protein attached to proteins as an intracellular targeting signal).</text>
        <dbReference type="EC" id="3.4.19.12"/>
    </reaction>
</comment>
<dbReference type="PANTHER" id="PTHR24006:SF758">
    <property type="entry name" value="UBIQUITIN CARBOXYL-TERMINAL HYDROLASE 36"/>
    <property type="match status" value="1"/>
</dbReference>
<evidence type="ECO:0000256" key="14">
    <source>
        <dbReference type="SAM" id="MobiDB-lite"/>
    </source>
</evidence>